<keyword evidence="6 11" id="KW-1133">Transmembrane helix</keyword>
<evidence type="ECO:0000256" key="3">
    <source>
        <dbReference type="ARBA" id="ARBA00016612"/>
    </source>
</evidence>
<evidence type="ECO:0000256" key="2">
    <source>
        <dbReference type="ARBA" id="ARBA00010519"/>
    </source>
</evidence>
<dbReference type="GO" id="GO:0016020">
    <property type="term" value="C:membrane"/>
    <property type="evidence" value="ECO:0007669"/>
    <property type="project" value="UniProtKB-SubCell"/>
</dbReference>
<keyword evidence="4 11" id="KW-0812">Transmembrane</keyword>
<sequence>MNNFNYLLTLYMYMISIFILIYYKSHMLLMIISLEFIMMSVFFNMFVIYDYLEIKLNNLIIFMSLVVCEGGLGLSLVVLMVRIYGNDYLNSLSITKW</sequence>
<dbReference type="AlphaFoldDB" id="A0A3Q8U9V0"/>
<keyword evidence="8 11" id="KW-0472">Membrane</keyword>
<gene>
    <name evidence="12" type="primary">nad4l</name>
</gene>
<evidence type="ECO:0000256" key="7">
    <source>
        <dbReference type="ARBA" id="ARBA00023027"/>
    </source>
</evidence>
<comment type="subcellular location">
    <subcellularLocation>
        <location evidence="1">Membrane</location>
        <topology evidence="1">Multi-pass membrane protein</topology>
    </subcellularLocation>
</comment>
<accession>A0A3Q8U9V0</accession>
<feature type="transmembrane region" description="Helical" evidence="11">
    <location>
        <begin position="6"/>
        <end position="23"/>
    </location>
</feature>
<dbReference type="InterPro" id="IPR039428">
    <property type="entry name" value="NUOK/Mnh_C1-like"/>
</dbReference>
<reference evidence="12" key="1">
    <citation type="journal article" date="2018" name="Mol. Phylogenet. Evol.">
        <title>Mitochondrial phylogenomics of the Hymenoptera.</title>
        <authorList>
            <person name="Tang P."/>
            <person name="Zhu J.C."/>
            <person name="Zheng B.Y."/>
            <person name="Wei S.J."/>
            <person name="Sharkey M."/>
            <person name="Chen X.X."/>
            <person name="Vogler A.P."/>
        </authorList>
    </citation>
    <scope>NUCLEOTIDE SEQUENCE</scope>
</reference>
<dbReference type="Pfam" id="PF00420">
    <property type="entry name" value="Oxidored_q2"/>
    <property type="match status" value="1"/>
</dbReference>
<keyword evidence="5" id="KW-1278">Translocase</keyword>
<evidence type="ECO:0000313" key="12">
    <source>
        <dbReference type="EMBL" id="AZL93305.1"/>
    </source>
</evidence>
<evidence type="ECO:0000256" key="6">
    <source>
        <dbReference type="ARBA" id="ARBA00022989"/>
    </source>
</evidence>
<comment type="similarity">
    <text evidence="2">Belongs to the complex I subunit 4L family.</text>
</comment>
<evidence type="ECO:0000256" key="8">
    <source>
        <dbReference type="ARBA" id="ARBA00023136"/>
    </source>
</evidence>
<evidence type="ECO:0000256" key="5">
    <source>
        <dbReference type="ARBA" id="ARBA00022967"/>
    </source>
</evidence>
<evidence type="ECO:0000256" key="4">
    <source>
        <dbReference type="ARBA" id="ARBA00022692"/>
    </source>
</evidence>
<geneLocation type="mitochondrion" evidence="12"/>
<feature type="transmembrane region" description="Helical" evidence="11">
    <location>
        <begin position="60"/>
        <end position="81"/>
    </location>
</feature>
<keyword evidence="7" id="KW-0520">NAD</keyword>
<evidence type="ECO:0000256" key="9">
    <source>
        <dbReference type="ARBA" id="ARBA00031586"/>
    </source>
</evidence>
<comment type="catalytic activity">
    <reaction evidence="10">
        <text>a ubiquinone + NADH + 5 H(+)(in) = a ubiquinol + NAD(+) + 4 H(+)(out)</text>
        <dbReference type="Rhea" id="RHEA:29091"/>
        <dbReference type="Rhea" id="RHEA-COMP:9565"/>
        <dbReference type="Rhea" id="RHEA-COMP:9566"/>
        <dbReference type="ChEBI" id="CHEBI:15378"/>
        <dbReference type="ChEBI" id="CHEBI:16389"/>
        <dbReference type="ChEBI" id="CHEBI:17976"/>
        <dbReference type="ChEBI" id="CHEBI:57540"/>
        <dbReference type="ChEBI" id="CHEBI:57945"/>
        <dbReference type="EC" id="7.1.1.2"/>
    </reaction>
</comment>
<protein>
    <recommendedName>
        <fullName evidence="3">NADH-ubiquinone oxidoreductase chain 4L</fullName>
    </recommendedName>
    <alternativeName>
        <fullName evidence="9">NADH dehydrogenase subunit 4L</fullName>
    </alternativeName>
</protein>
<keyword evidence="12" id="KW-0496">Mitochondrion</keyword>
<dbReference type="GO" id="GO:0008137">
    <property type="term" value="F:NADH dehydrogenase (ubiquinone) activity"/>
    <property type="evidence" value="ECO:0007669"/>
    <property type="project" value="UniProtKB-EC"/>
</dbReference>
<evidence type="ECO:0000256" key="11">
    <source>
        <dbReference type="SAM" id="Phobius"/>
    </source>
</evidence>
<dbReference type="EMBL" id="MG923500">
    <property type="protein sequence ID" value="AZL93305.1"/>
    <property type="molecule type" value="Genomic_DNA"/>
</dbReference>
<proteinExistence type="inferred from homology"/>
<evidence type="ECO:0000256" key="10">
    <source>
        <dbReference type="ARBA" id="ARBA00049551"/>
    </source>
</evidence>
<name>A0A3Q8U9V0_9HYME</name>
<organism evidence="12">
    <name type="scientific">Hypsicera sp. ZJUH_2016019</name>
    <dbReference type="NCBI Taxonomy" id="2491161"/>
    <lineage>
        <taxon>Eukaryota</taxon>
        <taxon>Metazoa</taxon>
        <taxon>Ecdysozoa</taxon>
        <taxon>Arthropoda</taxon>
        <taxon>Hexapoda</taxon>
        <taxon>Insecta</taxon>
        <taxon>Pterygota</taxon>
        <taxon>Neoptera</taxon>
        <taxon>Endopterygota</taxon>
        <taxon>Hymenoptera</taxon>
        <taxon>Apocrita</taxon>
        <taxon>Ichneumonoidea</taxon>
        <taxon>Ichneumonidae</taxon>
        <taxon>Metopiinae</taxon>
        <taxon>Hypsicera</taxon>
    </lineage>
</organism>
<evidence type="ECO:0000256" key="1">
    <source>
        <dbReference type="ARBA" id="ARBA00004141"/>
    </source>
</evidence>
<dbReference type="Gene3D" id="1.10.287.3510">
    <property type="match status" value="1"/>
</dbReference>
<feature type="transmembrane region" description="Helical" evidence="11">
    <location>
        <begin position="28"/>
        <end position="48"/>
    </location>
</feature>